<gene>
    <name evidence="1" type="ORF">GQF01_34540</name>
</gene>
<evidence type="ECO:0000313" key="1">
    <source>
        <dbReference type="EMBL" id="MZQ87247.1"/>
    </source>
</evidence>
<comment type="caution">
    <text evidence="1">The sequence shown here is derived from an EMBL/GenBank/DDBJ whole genome shotgun (WGS) entry which is preliminary data.</text>
</comment>
<dbReference type="Proteomes" id="UP000481087">
    <property type="component" value="Unassembled WGS sequence"/>
</dbReference>
<keyword evidence="2" id="KW-1185">Reference proteome</keyword>
<protein>
    <submittedName>
        <fullName evidence="1">Uncharacterized protein</fullName>
    </submittedName>
</protein>
<dbReference type="AlphaFoldDB" id="A0A6L8VAA8"/>
<name>A0A6L8VAA8_9BACL</name>
<proteinExistence type="predicted"/>
<dbReference type="InterPro" id="IPR058705">
    <property type="entry name" value="A_ENA"/>
</dbReference>
<dbReference type="EMBL" id="WTUZ01000040">
    <property type="protein sequence ID" value="MZQ87247.1"/>
    <property type="molecule type" value="Genomic_DNA"/>
</dbReference>
<reference evidence="1 2" key="1">
    <citation type="submission" date="2019-12" db="EMBL/GenBank/DDBJ databases">
        <title>Paenibacillus sp. nov. sp. isolated from soil.</title>
        <authorList>
            <person name="Kim J."/>
            <person name="Jeong S.E."/>
            <person name="Jung H.S."/>
            <person name="Jeon C.O."/>
        </authorList>
    </citation>
    <scope>NUCLEOTIDE SEQUENCE [LARGE SCALE GENOMIC DNA]</scope>
    <source>
        <strain evidence="1 2">5J-6</strain>
    </source>
</reference>
<dbReference type="Pfam" id="PF26595">
    <property type="entry name" value="A_ENA"/>
    <property type="match status" value="1"/>
</dbReference>
<sequence>MSVHAKFPFEQVPPSYSAAITHLLQSIASEEESLAKLMRTEADKTSSFVGRDLDFPTAPTTQEILLYNHSVIQFLDSMVMTQWLMLKKLHTISHMQFLQTRSTTLLKEGEPENIMELENLEYEHFDY</sequence>
<accession>A0A6L8VAA8</accession>
<organism evidence="1 2">
    <name type="scientific">Paenibacillus silvestris</name>
    <dbReference type="NCBI Taxonomy" id="2606219"/>
    <lineage>
        <taxon>Bacteria</taxon>
        <taxon>Bacillati</taxon>
        <taxon>Bacillota</taxon>
        <taxon>Bacilli</taxon>
        <taxon>Bacillales</taxon>
        <taxon>Paenibacillaceae</taxon>
        <taxon>Paenibacillus</taxon>
    </lineage>
</organism>
<evidence type="ECO:0000313" key="2">
    <source>
        <dbReference type="Proteomes" id="UP000481087"/>
    </source>
</evidence>